<proteinExistence type="predicted"/>
<dbReference type="AlphaFoldDB" id="A0A5C3F4N1"/>
<accession>A0A5C3F4N1</accession>
<name>A0A5C3F4N1_9BASI</name>
<evidence type="ECO:0000313" key="2">
    <source>
        <dbReference type="Proteomes" id="UP000323386"/>
    </source>
</evidence>
<organism evidence="1 2">
    <name type="scientific">Pseudozyma flocculosa</name>
    <dbReference type="NCBI Taxonomy" id="84751"/>
    <lineage>
        <taxon>Eukaryota</taxon>
        <taxon>Fungi</taxon>
        <taxon>Dikarya</taxon>
        <taxon>Basidiomycota</taxon>
        <taxon>Ustilaginomycotina</taxon>
        <taxon>Ustilaginomycetes</taxon>
        <taxon>Ustilaginales</taxon>
        <taxon>Ustilaginaceae</taxon>
        <taxon>Pseudozyma</taxon>
    </lineage>
</organism>
<dbReference type="EMBL" id="OOIP01000009">
    <property type="protein sequence ID" value="SPO38181.1"/>
    <property type="molecule type" value="Genomic_DNA"/>
</dbReference>
<dbReference type="Proteomes" id="UP000323386">
    <property type="component" value="Unassembled WGS sequence"/>
</dbReference>
<sequence>MRASTSGFYDAGIQDNFGMCNQCGLPSSFEELISSLQVLQIEDQGEEARRKATKSQDGAPVAGRPALGHCKRLGEHVTYSKEVAIELDNNLTAVIEAEGLSRKGNVKVNKVYSCNKLCLLIKLDQAPSAKHQANNMQLILLWPMCFHMRMFLGVLGPPRETCVGTCSSHAHEEQVRLIDAQVMAVRSARARMSLLGVGLGQVLKQVQTGFLHAELEGAVGDKLQIAVTAAPAVRF</sequence>
<protein>
    <submittedName>
        <fullName evidence="1">Uncharacterized protein</fullName>
    </submittedName>
</protein>
<reference evidence="1 2" key="1">
    <citation type="submission" date="2018-03" db="EMBL/GenBank/DDBJ databases">
        <authorList>
            <person name="Guldener U."/>
        </authorList>
    </citation>
    <scope>NUCLEOTIDE SEQUENCE [LARGE SCALE GENOMIC DNA]</scope>
    <source>
        <strain evidence="1 2">DAOM196992</strain>
    </source>
</reference>
<evidence type="ECO:0000313" key="1">
    <source>
        <dbReference type="EMBL" id="SPO38181.1"/>
    </source>
</evidence>
<keyword evidence="2" id="KW-1185">Reference proteome</keyword>
<gene>
    <name evidence="1" type="ORF">PSFLO_03658</name>
</gene>